<dbReference type="GO" id="GO:0016125">
    <property type="term" value="P:sterol metabolic process"/>
    <property type="evidence" value="ECO:0007669"/>
    <property type="project" value="TreeGrafter"/>
</dbReference>
<comment type="similarity">
    <text evidence="1 8">Belongs to the cytochrome P450 family.</text>
</comment>
<dbReference type="PANTHER" id="PTHR24286">
    <property type="entry name" value="CYTOCHROME P450 26"/>
    <property type="match status" value="1"/>
</dbReference>
<dbReference type="Proteomes" id="UP001233172">
    <property type="component" value="Unassembled WGS sequence"/>
</dbReference>
<evidence type="ECO:0000313" key="11">
    <source>
        <dbReference type="Proteomes" id="UP001233172"/>
    </source>
</evidence>
<keyword evidence="9" id="KW-0812">Transmembrane</keyword>
<feature type="non-terminal residue" evidence="10">
    <location>
        <position position="1"/>
    </location>
</feature>
<dbReference type="GO" id="GO:0020037">
    <property type="term" value="F:heme binding"/>
    <property type="evidence" value="ECO:0007669"/>
    <property type="project" value="InterPro"/>
</dbReference>
<keyword evidence="11" id="KW-1185">Reference proteome</keyword>
<gene>
    <name evidence="10" type="ORF">Bpfe_024009</name>
</gene>
<evidence type="ECO:0000256" key="5">
    <source>
        <dbReference type="ARBA" id="ARBA00023004"/>
    </source>
</evidence>
<dbReference type="PROSITE" id="PS00086">
    <property type="entry name" value="CYTOCHROME_P450"/>
    <property type="match status" value="1"/>
</dbReference>
<dbReference type="Gene3D" id="1.10.630.10">
    <property type="entry name" value="Cytochrome P450"/>
    <property type="match status" value="1"/>
</dbReference>
<evidence type="ECO:0000256" key="8">
    <source>
        <dbReference type="RuleBase" id="RU000461"/>
    </source>
</evidence>
<dbReference type="EMBL" id="JASAOG010000163">
    <property type="protein sequence ID" value="KAK0046614.1"/>
    <property type="molecule type" value="Genomic_DNA"/>
</dbReference>
<keyword evidence="6 8" id="KW-0503">Monooxygenase</keyword>
<dbReference type="GO" id="GO:0005506">
    <property type="term" value="F:iron ion binding"/>
    <property type="evidence" value="ECO:0007669"/>
    <property type="project" value="InterPro"/>
</dbReference>
<evidence type="ECO:0000256" key="6">
    <source>
        <dbReference type="ARBA" id="ARBA00023033"/>
    </source>
</evidence>
<keyword evidence="9" id="KW-1133">Transmembrane helix</keyword>
<dbReference type="AlphaFoldDB" id="A0AAD8B3B2"/>
<evidence type="ECO:0000256" key="7">
    <source>
        <dbReference type="PIRSR" id="PIRSR602403-1"/>
    </source>
</evidence>
<name>A0AAD8B3B2_BIOPF</name>
<evidence type="ECO:0000313" key="10">
    <source>
        <dbReference type="EMBL" id="KAK0046614.1"/>
    </source>
</evidence>
<dbReference type="InterPro" id="IPR001128">
    <property type="entry name" value="Cyt_P450"/>
</dbReference>
<dbReference type="SUPFAM" id="SSF48264">
    <property type="entry name" value="Cytochrome P450"/>
    <property type="match status" value="1"/>
</dbReference>
<organism evidence="10 11">
    <name type="scientific">Biomphalaria pfeifferi</name>
    <name type="common">Bloodfluke planorb</name>
    <name type="synonym">Freshwater snail</name>
    <dbReference type="NCBI Taxonomy" id="112525"/>
    <lineage>
        <taxon>Eukaryota</taxon>
        <taxon>Metazoa</taxon>
        <taxon>Spiralia</taxon>
        <taxon>Lophotrochozoa</taxon>
        <taxon>Mollusca</taxon>
        <taxon>Gastropoda</taxon>
        <taxon>Heterobranchia</taxon>
        <taxon>Euthyneura</taxon>
        <taxon>Panpulmonata</taxon>
        <taxon>Hygrophila</taxon>
        <taxon>Lymnaeoidea</taxon>
        <taxon>Planorbidae</taxon>
        <taxon>Biomphalaria</taxon>
    </lineage>
</organism>
<dbReference type="InterPro" id="IPR017972">
    <property type="entry name" value="Cyt_P450_CS"/>
</dbReference>
<evidence type="ECO:0000256" key="4">
    <source>
        <dbReference type="ARBA" id="ARBA00023002"/>
    </source>
</evidence>
<feature type="transmembrane region" description="Helical" evidence="9">
    <location>
        <begin position="6"/>
        <end position="24"/>
    </location>
</feature>
<dbReference type="GO" id="GO:0004497">
    <property type="term" value="F:monooxygenase activity"/>
    <property type="evidence" value="ECO:0007669"/>
    <property type="project" value="UniProtKB-KW"/>
</dbReference>
<evidence type="ECO:0000256" key="3">
    <source>
        <dbReference type="ARBA" id="ARBA00022723"/>
    </source>
</evidence>
<comment type="cofactor">
    <cofactor evidence="7">
        <name>heme</name>
        <dbReference type="ChEBI" id="CHEBI:30413"/>
    </cofactor>
</comment>
<evidence type="ECO:0000256" key="2">
    <source>
        <dbReference type="ARBA" id="ARBA00022617"/>
    </source>
</evidence>
<dbReference type="PRINTS" id="PR00465">
    <property type="entry name" value="EP450IV"/>
</dbReference>
<evidence type="ECO:0000256" key="9">
    <source>
        <dbReference type="SAM" id="Phobius"/>
    </source>
</evidence>
<keyword evidence="2 7" id="KW-0349">Heme</keyword>
<dbReference type="InterPro" id="IPR002403">
    <property type="entry name" value="Cyt_P450_E_grp-IV"/>
</dbReference>
<dbReference type="GO" id="GO:0016705">
    <property type="term" value="F:oxidoreductase activity, acting on paired donors, with incorporation or reduction of molecular oxygen"/>
    <property type="evidence" value="ECO:0007669"/>
    <property type="project" value="InterPro"/>
</dbReference>
<feature type="binding site" description="axial binding residue" evidence="7">
    <location>
        <position position="406"/>
    </location>
    <ligand>
        <name>heme</name>
        <dbReference type="ChEBI" id="CHEBI:30413"/>
    </ligand>
    <ligandPart>
        <name>Fe</name>
        <dbReference type="ChEBI" id="CHEBI:18248"/>
    </ligandPart>
</feature>
<reference evidence="10" key="2">
    <citation type="submission" date="2023-04" db="EMBL/GenBank/DDBJ databases">
        <authorList>
            <person name="Bu L."/>
            <person name="Lu L."/>
            <person name="Laidemitt M.R."/>
            <person name="Zhang S.M."/>
            <person name="Mutuku M."/>
            <person name="Mkoji G."/>
            <person name="Steinauer M."/>
            <person name="Loker E.S."/>
        </authorList>
    </citation>
    <scope>NUCLEOTIDE SEQUENCE</scope>
    <source>
        <strain evidence="10">KasaAsao</strain>
        <tissue evidence="10">Whole Snail</tissue>
    </source>
</reference>
<sequence>TPLVTPALVLLVTICVCYLSHLLWKRKFDAMKDKTCGLPLPPGDMGWPLIGQNLQFAWKKAQFFVDNFLQYGNIYKTHIFGRPMVRLTGIDYIWPLVSRESQLLSMNVPKSSRVMLGENSLVTYTGAEHFKLKKKLLTAFTPVRLNDYLPCIQEHIRRHLLTWCCQGRMLAFPACEKLMADIMVEITLGCRWEHDPDGLAQKARKVLVEFILNRLSRKGDTDHISMLDVLLVNQSLDNTEADDGGLSREEIVDNALTTLITGSGTTSGALSCLILMLGKYPDVLENLRAELNKKGLLHTNKTVPLSYENILTLEYTQWIIKEVLRLLPPVGGAFRKAEKTLELRNYQVPKGWSVMYSIRDTHNTSEMFHDRNLFLPERWQDTTLQTTLCKPESCSYIPFGAGPRSCLGKSLAVLEMSVFLIELARLVDWELHNPAANMVYLPVTKCEDDLPVTFHLRE</sequence>
<comment type="caution">
    <text evidence="10">The sequence shown here is derived from an EMBL/GenBank/DDBJ whole genome shotgun (WGS) entry which is preliminary data.</text>
</comment>
<dbReference type="PRINTS" id="PR00385">
    <property type="entry name" value="P450"/>
</dbReference>
<dbReference type="GO" id="GO:0034653">
    <property type="term" value="P:retinoic acid catabolic process"/>
    <property type="evidence" value="ECO:0007669"/>
    <property type="project" value="UniProtKB-ARBA"/>
</dbReference>
<protein>
    <submittedName>
        <fullName evidence="10">Cytochrome P450 26A1</fullName>
    </submittedName>
</protein>
<dbReference type="PANTHER" id="PTHR24286:SF384">
    <property type="entry name" value="P450, PUTATIVE (EUROFUNG)-RELATED"/>
    <property type="match status" value="1"/>
</dbReference>
<proteinExistence type="inferred from homology"/>
<keyword evidence="4 8" id="KW-0560">Oxidoreductase</keyword>
<evidence type="ECO:0000256" key="1">
    <source>
        <dbReference type="ARBA" id="ARBA00010617"/>
    </source>
</evidence>
<keyword evidence="3 7" id="KW-0479">Metal-binding</keyword>
<accession>A0AAD8B3B2</accession>
<dbReference type="Pfam" id="PF00067">
    <property type="entry name" value="p450"/>
    <property type="match status" value="2"/>
</dbReference>
<reference evidence="10" key="1">
    <citation type="journal article" date="2023" name="PLoS Negl. Trop. Dis.">
        <title>A genome sequence for Biomphalaria pfeifferi, the major vector snail for the human-infecting parasite Schistosoma mansoni.</title>
        <authorList>
            <person name="Bu L."/>
            <person name="Lu L."/>
            <person name="Laidemitt M.R."/>
            <person name="Zhang S.M."/>
            <person name="Mutuku M."/>
            <person name="Mkoji G."/>
            <person name="Steinauer M."/>
            <person name="Loker E.S."/>
        </authorList>
    </citation>
    <scope>NUCLEOTIDE SEQUENCE</scope>
    <source>
        <strain evidence="10">KasaAsao</strain>
    </source>
</reference>
<keyword evidence="5 7" id="KW-0408">Iron</keyword>
<keyword evidence="9" id="KW-0472">Membrane</keyword>
<dbReference type="InterPro" id="IPR036396">
    <property type="entry name" value="Cyt_P450_sf"/>
</dbReference>